<dbReference type="OrthoDB" id="6502960at2759"/>
<dbReference type="Proteomes" id="UP000675881">
    <property type="component" value="Chromosome 1"/>
</dbReference>
<evidence type="ECO:0000313" key="1">
    <source>
        <dbReference type="EMBL" id="CAF2772531.1"/>
    </source>
</evidence>
<dbReference type="AlphaFoldDB" id="A0A7R8H0L0"/>
<sequence length="1076" mass="119677">MEIDIRLSPMDNYKSFQMIISSYSFPYSQVVKDGPFHLCKVSLNPPLQLNLLQYPILNFTSGKVQTIRLFIHELNATKHSQLKFQLNAVLGDPFPPNSNNFKVYFGVAIFTSENRHSLLLRKGMNISGNAPTRDPTVTLNLDLKSMNISKMYSYTIAGNLSLFSGAERLQVSCFVKNGFDGAVQLYSIGLTPISGSDTCNYVDFDQSTETASSVNDKVTSGLGKRIHGCSSTGEGPEIFKFGIGLSLAEGSSLPLTQFKVGVAISNRMSILEEKDVLFTIVPTGSSPLSASNTNLYESSKHVPFLWENCDLRKLKSLEGIALRFMEEYAQFNSTDGPGSISLTLKVGKTCPLFNQFIPTKVLFRITYRAEIVDSDNLNLLIHAYITYNGVELIKQLITKIGRRLTKGLTMSCDSRPSSPYLRALSEETIRTNTFMVNYLIRPAMCTYGDYELTLEINNPKVCICNARLNRLGSNLMMDSMEIPGFEKNLYGHSCFSKVSIEIKKLTRIAYEGFEHQNFLTDSATLSLSVAINSKQAQTPFTINATLKTNSTWLKTLTSNFAMDLKDPQNGFTATGIVPEDSAQFFLIVLKQNEASQVHLLHVGIGQKGENIPCVSLNSTCYGSSRNTGSGYDVCQGYNIQISTCYRKYSGEADNDKFTLKLYLTLTEPNVSSPGNIISLYININGVEYTTKLTEASTPNFCQVEDGIDIVTNFSGSSIPEAQNGVFSNVSFFLNLTAKSNCSLQVCIQSDITTTMPSMQFDQVFLLSDEDPSVLYPSLMPFQNIKGNSLACSQPNFECLKLGRLEFLQPYNDTLPYIRMKVSLRFNDANINIDDSINPIMVYIGDAITKYINVRVRRSALSDYHAHLIMNISVMDPVKTLGSGDELRVSLKLQMDPNSINEIIPISIKMNTPPLIKEIISMHSNCIPGKTCGRVASVLFKYKSEDPINIKINMSNTCASITGVPPQGQSFDWNFNHAGEPIWAVDTKQDIIYFCYRSPFKRGLRCFSYNVNKKARMELPSYISALLGIQNSIVYFEDKLGQSSEALVWTNSDYQGDSHGISKNGKIILLWANTCLN</sequence>
<name>A0A7R8H0L0_LEPSM</name>
<reference evidence="1" key="1">
    <citation type="submission" date="2021-02" db="EMBL/GenBank/DDBJ databases">
        <authorList>
            <person name="Bekaert M."/>
        </authorList>
    </citation>
    <scope>NUCLEOTIDE SEQUENCE</scope>
    <source>
        <strain evidence="1">IoA-00</strain>
    </source>
</reference>
<keyword evidence="2" id="KW-1185">Reference proteome</keyword>
<gene>
    <name evidence="1" type="ORF">LSAA_917</name>
</gene>
<organism evidence="1 2">
    <name type="scientific">Lepeophtheirus salmonis</name>
    <name type="common">Salmon louse</name>
    <name type="synonym">Caligus salmonis</name>
    <dbReference type="NCBI Taxonomy" id="72036"/>
    <lineage>
        <taxon>Eukaryota</taxon>
        <taxon>Metazoa</taxon>
        <taxon>Ecdysozoa</taxon>
        <taxon>Arthropoda</taxon>
        <taxon>Crustacea</taxon>
        <taxon>Multicrustacea</taxon>
        <taxon>Hexanauplia</taxon>
        <taxon>Copepoda</taxon>
        <taxon>Siphonostomatoida</taxon>
        <taxon>Caligidae</taxon>
        <taxon>Lepeophtheirus</taxon>
    </lineage>
</organism>
<protein>
    <submittedName>
        <fullName evidence="1">(salmon louse) hypothetical protein</fullName>
    </submittedName>
</protein>
<accession>A0A7R8H0L0</accession>
<proteinExistence type="predicted"/>
<dbReference type="EMBL" id="HG994580">
    <property type="protein sequence ID" value="CAF2772531.1"/>
    <property type="molecule type" value="Genomic_DNA"/>
</dbReference>
<evidence type="ECO:0000313" key="2">
    <source>
        <dbReference type="Proteomes" id="UP000675881"/>
    </source>
</evidence>